<feature type="transmembrane region" description="Helical" evidence="6">
    <location>
        <begin position="365"/>
        <end position="393"/>
    </location>
</feature>
<keyword evidence="3 6" id="KW-0812">Transmembrane</keyword>
<evidence type="ECO:0000256" key="1">
    <source>
        <dbReference type="ARBA" id="ARBA00004651"/>
    </source>
</evidence>
<feature type="transmembrane region" description="Helical" evidence="6">
    <location>
        <begin position="187"/>
        <end position="209"/>
    </location>
</feature>
<dbReference type="PANTHER" id="PTHR43478:SF1">
    <property type="entry name" value="NA+_H+ ANTIPORTER NHAC-LIKE C-TERMINAL DOMAIN-CONTAINING PROTEIN"/>
    <property type="match status" value="1"/>
</dbReference>
<dbReference type="InterPro" id="IPR018461">
    <property type="entry name" value="Na/H_Antiport_NhaC-like_C"/>
</dbReference>
<dbReference type="PANTHER" id="PTHR43478">
    <property type="entry name" value="NA+/H+ ANTIPORTER-RELATED"/>
    <property type="match status" value="1"/>
</dbReference>
<comment type="subcellular location">
    <subcellularLocation>
        <location evidence="1">Cell membrane</location>
        <topology evidence="1">Multi-pass membrane protein</topology>
    </subcellularLocation>
</comment>
<reference evidence="9" key="1">
    <citation type="submission" date="2016-10" db="EMBL/GenBank/DDBJ databases">
        <authorList>
            <person name="Varghese N."/>
            <person name="Submissions S."/>
        </authorList>
    </citation>
    <scope>NUCLEOTIDE SEQUENCE [LARGE SCALE GENOMIC DNA]</scope>
    <source>
        <strain evidence="9">CGMCC 1.8911</strain>
    </source>
</reference>
<name>A0A1G9BHH1_9STAP</name>
<organism evidence="8 9">
    <name type="scientific">Jeotgalicoccus aerolatus</name>
    <dbReference type="NCBI Taxonomy" id="709510"/>
    <lineage>
        <taxon>Bacteria</taxon>
        <taxon>Bacillati</taxon>
        <taxon>Bacillota</taxon>
        <taxon>Bacilli</taxon>
        <taxon>Bacillales</taxon>
        <taxon>Staphylococcaceae</taxon>
        <taxon>Jeotgalicoccus</taxon>
    </lineage>
</organism>
<feature type="transmembrane region" description="Helical" evidence="6">
    <location>
        <begin position="454"/>
        <end position="471"/>
    </location>
</feature>
<accession>A0A1G9BHH1</accession>
<evidence type="ECO:0000256" key="4">
    <source>
        <dbReference type="ARBA" id="ARBA00022989"/>
    </source>
</evidence>
<dbReference type="Proteomes" id="UP000242700">
    <property type="component" value="Unassembled WGS sequence"/>
</dbReference>
<keyword evidence="2" id="KW-1003">Cell membrane</keyword>
<evidence type="ECO:0000256" key="2">
    <source>
        <dbReference type="ARBA" id="ARBA00022475"/>
    </source>
</evidence>
<evidence type="ECO:0000256" key="6">
    <source>
        <dbReference type="SAM" id="Phobius"/>
    </source>
</evidence>
<dbReference type="OrthoDB" id="9762978at2"/>
<evidence type="ECO:0000313" key="9">
    <source>
        <dbReference type="Proteomes" id="UP000242700"/>
    </source>
</evidence>
<protein>
    <submittedName>
        <fullName evidence="8">Na+/H+ antiporter NhaC</fullName>
    </submittedName>
</protein>
<gene>
    <name evidence="8" type="ORF">SAMN05216187_10814</name>
</gene>
<dbReference type="Pfam" id="PF03553">
    <property type="entry name" value="Na_H_antiporter"/>
    <property type="match status" value="1"/>
</dbReference>
<evidence type="ECO:0000256" key="5">
    <source>
        <dbReference type="ARBA" id="ARBA00023136"/>
    </source>
</evidence>
<feature type="transmembrane region" description="Helical" evidence="6">
    <location>
        <begin position="253"/>
        <end position="274"/>
    </location>
</feature>
<evidence type="ECO:0000256" key="3">
    <source>
        <dbReference type="ARBA" id="ARBA00022692"/>
    </source>
</evidence>
<feature type="transmembrane region" description="Helical" evidence="6">
    <location>
        <begin position="477"/>
        <end position="495"/>
    </location>
</feature>
<feature type="transmembrane region" description="Helical" evidence="6">
    <location>
        <begin position="160"/>
        <end position="181"/>
    </location>
</feature>
<dbReference type="GO" id="GO:0005886">
    <property type="term" value="C:plasma membrane"/>
    <property type="evidence" value="ECO:0007669"/>
    <property type="project" value="UniProtKB-SubCell"/>
</dbReference>
<keyword evidence="4 6" id="KW-1133">Transmembrane helix</keyword>
<feature type="domain" description="Na+/H+ antiporter NhaC-like C-terminal" evidence="7">
    <location>
        <begin position="166"/>
        <end position="472"/>
    </location>
</feature>
<proteinExistence type="predicted"/>
<dbReference type="AlphaFoldDB" id="A0A1G9BHH1"/>
<evidence type="ECO:0000259" key="7">
    <source>
        <dbReference type="Pfam" id="PF03553"/>
    </source>
</evidence>
<dbReference type="RefSeq" id="WP_092598237.1">
    <property type="nucleotide sequence ID" value="NZ_FNFI01000008.1"/>
</dbReference>
<evidence type="ECO:0000313" key="8">
    <source>
        <dbReference type="EMBL" id="SDK38942.1"/>
    </source>
</evidence>
<dbReference type="EMBL" id="FNFI01000008">
    <property type="protein sequence ID" value="SDK38942.1"/>
    <property type="molecule type" value="Genomic_DNA"/>
</dbReference>
<feature type="transmembrane region" description="Helical" evidence="6">
    <location>
        <begin position="12"/>
        <end position="36"/>
    </location>
</feature>
<feature type="transmembrane region" description="Helical" evidence="6">
    <location>
        <begin position="64"/>
        <end position="82"/>
    </location>
</feature>
<feature type="transmembrane region" description="Helical" evidence="6">
    <location>
        <begin position="322"/>
        <end position="345"/>
    </location>
</feature>
<sequence length="508" mass="54420">MEYGLLSLLPPLLAIIIAIITKQTVVALFLGVWFGATVMNGWNPVSGFTYTVNEIMVPSIADPWNASLILLVVFTGGFINVLRSTGAGKAFAEFATKKVNTRQKGQNFVWASAFLFSYTEPVLILGTVTRPITDRLKISRVKLAYIVDSMGSPVASMSPISVYAPFITGLIATQLAALSLSENPWSLFIQMIPFHLYGIFAIVGVLLVVNMKIDIGPMYKAEQRAIETGKLYGEHDKLMINDTADDDAQDADIFSFLIPLALLFAGIFGVIFWTGDIGTNGLAGSFLNADIIFAITTGFFLGSVGGMLYAKLRYRQPLEELLNGYVDGVMQVMIVPVILVMAWSIGTVATEMGLGEVIAHYAGSYLPAFLVPVIIFLLGGLIAFASGSSWGVFSIMLPIAIPMGIALDLELALVIGAAISGGVFGDHCSPISDTSIMSSTGSAADHMEHIRTQLPYAIIIALSAGTGFLMTGLTQNSILGIITTAAVLVLILLFVKNRMKKKYPAASE</sequence>
<keyword evidence="5 6" id="KW-0472">Membrane</keyword>
<feature type="transmembrane region" description="Helical" evidence="6">
    <location>
        <begin position="286"/>
        <end position="310"/>
    </location>
</feature>